<dbReference type="AlphaFoldDB" id="S8DY10"/>
<dbReference type="EMBL" id="KE504171">
    <property type="protein sequence ID" value="EPS97936.1"/>
    <property type="molecule type" value="Genomic_DNA"/>
</dbReference>
<dbReference type="HOGENOM" id="CLU_2704832_0_0_1"/>
<keyword evidence="3" id="KW-1185">Reference proteome</keyword>
<feature type="region of interest" description="Disordered" evidence="1">
    <location>
        <begin position="1"/>
        <end position="73"/>
    </location>
</feature>
<reference evidence="2 3" key="1">
    <citation type="journal article" date="2012" name="Science">
        <title>The Paleozoic origin of enzymatic lignin decomposition reconstructed from 31 fungal genomes.</title>
        <authorList>
            <person name="Floudas D."/>
            <person name="Binder M."/>
            <person name="Riley R."/>
            <person name="Barry K."/>
            <person name="Blanchette R.A."/>
            <person name="Henrissat B."/>
            <person name="Martinez A.T."/>
            <person name="Otillar R."/>
            <person name="Spatafora J.W."/>
            <person name="Yadav J.S."/>
            <person name="Aerts A."/>
            <person name="Benoit I."/>
            <person name="Boyd A."/>
            <person name="Carlson A."/>
            <person name="Copeland A."/>
            <person name="Coutinho P.M."/>
            <person name="de Vries R.P."/>
            <person name="Ferreira P."/>
            <person name="Findley K."/>
            <person name="Foster B."/>
            <person name="Gaskell J."/>
            <person name="Glotzer D."/>
            <person name="Gorecki P."/>
            <person name="Heitman J."/>
            <person name="Hesse C."/>
            <person name="Hori C."/>
            <person name="Igarashi K."/>
            <person name="Jurgens J.A."/>
            <person name="Kallen N."/>
            <person name="Kersten P."/>
            <person name="Kohler A."/>
            <person name="Kuees U."/>
            <person name="Kumar T.K.A."/>
            <person name="Kuo A."/>
            <person name="LaButti K."/>
            <person name="Larrondo L.F."/>
            <person name="Lindquist E."/>
            <person name="Ling A."/>
            <person name="Lombard V."/>
            <person name="Lucas S."/>
            <person name="Lundell T."/>
            <person name="Martin R."/>
            <person name="McLaughlin D.J."/>
            <person name="Morgenstern I."/>
            <person name="Morin E."/>
            <person name="Murat C."/>
            <person name="Nagy L.G."/>
            <person name="Nolan M."/>
            <person name="Ohm R.A."/>
            <person name="Patyshakuliyeva A."/>
            <person name="Rokas A."/>
            <person name="Ruiz-Duenas F.J."/>
            <person name="Sabat G."/>
            <person name="Salamov A."/>
            <person name="Samejima M."/>
            <person name="Schmutz J."/>
            <person name="Slot J.C."/>
            <person name="St John F."/>
            <person name="Stenlid J."/>
            <person name="Sun H."/>
            <person name="Sun S."/>
            <person name="Syed K."/>
            <person name="Tsang A."/>
            <person name="Wiebenga A."/>
            <person name="Young D."/>
            <person name="Pisabarro A."/>
            <person name="Eastwood D.C."/>
            <person name="Martin F."/>
            <person name="Cullen D."/>
            <person name="Grigoriev I.V."/>
            <person name="Hibbett D.S."/>
        </authorList>
    </citation>
    <scope>NUCLEOTIDE SEQUENCE</scope>
    <source>
        <strain evidence="3">FP-58527</strain>
    </source>
</reference>
<evidence type="ECO:0000313" key="3">
    <source>
        <dbReference type="Proteomes" id="UP000015241"/>
    </source>
</evidence>
<feature type="compositionally biased region" description="Low complexity" evidence="1">
    <location>
        <begin position="24"/>
        <end position="39"/>
    </location>
</feature>
<gene>
    <name evidence="2" type="ORF">FOMPIDRAFT_1024854</name>
</gene>
<name>S8DY10_FOMSC</name>
<dbReference type="Proteomes" id="UP000015241">
    <property type="component" value="Unassembled WGS sequence"/>
</dbReference>
<protein>
    <submittedName>
        <fullName evidence="2">Uncharacterized protein</fullName>
    </submittedName>
</protein>
<evidence type="ECO:0000313" key="2">
    <source>
        <dbReference type="EMBL" id="EPS97936.1"/>
    </source>
</evidence>
<proteinExistence type="predicted"/>
<organism evidence="2 3">
    <name type="scientific">Fomitopsis schrenkii</name>
    <name type="common">Brown rot fungus</name>
    <dbReference type="NCBI Taxonomy" id="2126942"/>
    <lineage>
        <taxon>Eukaryota</taxon>
        <taxon>Fungi</taxon>
        <taxon>Dikarya</taxon>
        <taxon>Basidiomycota</taxon>
        <taxon>Agaricomycotina</taxon>
        <taxon>Agaricomycetes</taxon>
        <taxon>Polyporales</taxon>
        <taxon>Fomitopsis</taxon>
    </lineage>
</organism>
<dbReference type="InParanoid" id="S8DY10"/>
<evidence type="ECO:0000256" key="1">
    <source>
        <dbReference type="SAM" id="MobiDB-lite"/>
    </source>
</evidence>
<sequence>MGMQSMQYGGPPGYYPEQSQPLIQGQLQPPYEQPQYPTPAHNPYEPHAGFAPPYQAQAPLYSPPVGQPTKSQV</sequence>
<accession>S8DY10</accession>